<dbReference type="EMBL" id="FMSH01000340">
    <property type="protein sequence ID" value="SCU81104.1"/>
    <property type="molecule type" value="Genomic_DNA"/>
</dbReference>
<gene>
    <name evidence="2" type="ORF">CNECB9_4040001</name>
</gene>
<reference evidence="2" key="1">
    <citation type="submission" date="2016-09" db="EMBL/GenBank/DDBJ databases">
        <authorList>
            <person name="Capua I."/>
            <person name="De Benedictis P."/>
            <person name="Joannis T."/>
            <person name="Lombin L.H."/>
            <person name="Cattoli G."/>
        </authorList>
    </citation>
    <scope>NUCLEOTIDE SEQUENCE</scope>
    <source>
        <strain evidence="2">B9</strain>
    </source>
</reference>
<dbReference type="SUPFAM" id="SSF53850">
    <property type="entry name" value="Periplasmic binding protein-like II"/>
    <property type="match status" value="1"/>
</dbReference>
<name>A0A1K0JRR0_CUPNE</name>
<accession>A0A1K0JRR0</accession>
<dbReference type="AlphaFoldDB" id="A0A1K0JRR0"/>
<organism evidence="2">
    <name type="scientific">Cupriavidus necator</name>
    <name type="common">Alcaligenes eutrophus</name>
    <name type="synonym">Ralstonia eutropha</name>
    <dbReference type="NCBI Taxonomy" id="106590"/>
    <lineage>
        <taxon>Bacteria</taxon>
        <taxon>Pseudomonadati</taxon>
        <taxon>Pseudomonadota</taxon>
        <taxon>Betaproteobacteria</taxon>
        <taxon>Burkholderiales</taxon>
        <taxon>Burkholderiaceae</taxon>
        <taxon>Cupriavidus</taxon>
    </lineage>
</organism>
<dbReference type="PANTHER" id="PTHR42928:SF5">
    <property type="entry name" value="BLR1237 PROTEIN"/>
    <property type="match status" value="1"/>
</dbReference>
<sequence length="289" mass="30946">MRVVVPYPAGGNADNLARLFAERMTRDTGIPFVVENRGGAGGSIGAQAVATAAGDGTTLLLAPTGVHVITPHLRQVPYDPFKDFVPIAKLTSTIGIVAARRDLPARDMREFIAYAKGSNNKSSYGSAGLGTLTHLQGEVVSIKTGVKMLHVPYKGSAEALNDLLAGRIDVLYDPVALQQIKTGKLKALASTGAERHPDLPDVPTLRELKLDYSLPSWYGLYAPKGTAPALVSQYAAAAERVLKAPDVKAQLMKFSQYPTFAGPAEFSRQLAADDAFYRQLIKDGNIRLE</sequence>
<evidence type="ECO:0008006" key="3">
    <source>
        <dbReference type="Google" id="ProtNLM"/>
    </source>
</evidence>
<dbReference type="PIRSF" id="PIRSF017082">
    <property type="entry name" value="YflP"/>
    <property type="match status" value="1"/>
</dbReference>
<evidence type="ECO:0000313" key="2">
    <source>
        <dbReference type="EMBL" id="SCU81104.1"/>
    </source>
</evidence>
<comment type="similarity">
    <text evidence="1">Belongs to the UPF0065 (bug) family.</text>
</comment>
<dbReference type="InterPro" id="IPR042100">
    <property type="entry name" value="Bug_dom1"/>
</dbReference>
<dbReference type="InterPro" id="IPR005064">
    <property type="entry name" value="BUG"/>
</dbReference>
<proteinExistence type="inferred from homology"/>
<dbReference type="Pfam" id="PF03401">
    <property type="entry name" value="TctC"/>
    <property type="match status" value="1"/>
</dbReference>
<dbReference type="Gene3D" id="3.40.190.10">
    <property type="entry name" value="Periplasmic binding protein-like II"/>
    <property type="match status" value="1"/>
</dbReference>
<dbReference type="Gene3D" id="3.40.190.150">
    <property type="entry name" value="Bordetella uptake gene, domain 1"/>
    <property type="match status" value="1"/>
</dbReference>
<dbReference type="CDD" id="cd07012">
    <property type="entry name" value="PBP2_Bug_TTT"/>
    <property type="match status" value="1"/>
</dbReference>
<dbReference type="PANTHER" id="PTHR42928">
    <property type="entry name" value="TRICARBOXYLATE-BINDING PROTEIN"/>
    <property type="match status" value="1"/>
</dbReference>
<evidence type="ECO:0000256" key="1">
    <source>
        <dbReference type="ARBA" id="ARBA00006987"/>
    </source>
</evidence>
<protein>
    <recommendedName>
        <fullName evidence="3">Extra-cytoplasmic solute receptor</fullName>
    </recommendedName>
</protein>